<dbReference type="InterPro" id="IPR013651">
    <property type="entry name" value="ATP-grasp_RimK-type"/>
</dbReference>
<dbReference type="PROSITE" id="PS50975">
    <property type="entry name" value="ATP_GRASP"/>
    <property type="match status" value="1"/>
</dbReference>
<dbReference type="Gene3D" id="3.30.470.20">
    <property type="entry name" value="ATP-grasp fold, B domain"/>
    <property type="match status" value="1"/>
</dbReference>
<dbReference type="Pfam" id="PF08443">
    <property type="entry name" value="RimK"/>
    <property type="match status" value="1"/>
</dbReference>
<dbReference type="EMBL" id="JH651384">
    <property type="protein sequence ID" value="EIJ35322.1"/>
    <property type="molecule type" value="Genomic_DNA"/>
</dbReference>
<accession>A0A656HGI8</accession>
<keyword evidence="1" id="KW-0464">Manganese</keyword>
<keyword evidence="2" id="KW-0547">Nucleotide-binding</keyword>
<dbReference type="Proteomes" id="UP000005317">
    <property type="component" value="Unassembled WGS sequence"/>
</dbReference>
<keyword evidence="2" id="KW-0067">ATP-binding</keyword>
<keyword evidence="5" id="KW-1185">Reference proteome</keyword>
<dbReference type="GO" id="GO:0005737">
    <property type="term" value="C:cytoplasm"/>
    <property type="evidence" value="ECO:0007669"/>
    <property type="project" value="TreeGrafter"/>
</dbReference>
<evidence type="ECO:0000313" key="5">
    <source>
        <dbReference type="Proteomes" id="UP000005317"/>
    </source>
</evidence>
<dbReference type="AlphaFoldDB" id="A0A656HGI8"/>
<protein>
    <submittedName>
        <fullName evidence="4">RimK domain protein ATP-grasp</fullName>
    </submittedName>
</protein>
<dbReference type="GO" id="GO:0046872">
    <property type="term" value="F:metal ion binding"/>
    <property type="evidence" value="ECO:0007669"/>
    <property type="project" value="InterPro"/>
</dbReference>
<dbReference type="Pfam" id="PF14401">
    <property type="entry name" value="RLAN"/>
    <property type="match status" value="1"/>
</dbReference>
<dbReference type="PANTHER" id="PTHR21621">
    <property type="entry name" value="RIBOSOMAL PROTEIN S6 MODIFICATION PROTEIN"/>
    <property type="match status" value="1"/>
</dbReference>
<dbReference type="GO" id="GO:0005524">
    <property type="term" value="F:ATP binding"/>
    <property type="evidence" value="ECO:0007669"/>
    <property type="project" value="UniProtKB-UniRule"/>
</dbReference>
<name>A0A656HGI8_THINJ</name>
<dbReference type="SUPFAM" id="SSF56059">
    <property type="entry name" value="Glutathione synthetase ATP-binding domain-like"/>
    <property type="match status" value="1"/>
</dbReference>
<dbReference type="PANTHER" id="PTHR21621:SF0">
    <property type="entry name" value="BETA-CITRYLGLUTAMATE SYNTHASE B-RELATED"/>
    <property type="match status" value="1"/>
</dbReference>
<dbReference type="Gene3D" id="3.30.1490.20">
    <property type="entry name" value="ATP-grasp fold, A domain"/>
    <property type="match status" value="1"/>
</dbReference>
<proteinExistence type="predicted"/>
<dbReference type="GO" id="GO:0018169">
    <property type="term" value="F:ribosomal S6-glutamic acid ligase activity"/>
    <property type="evidence" value="ECO:0007669"/>
    <property type="project" value="TreeGrafter"/>
</dbReference>
<dbReference type="Gene3D" id="3.40.50.20">
    <property type="match status" value="1"/>
</dbReference>
<organism evidence="4 5">
    <name type="scientific">Thiothrix nivea (strain ATCC 35100 / DSM 5205 / JP2)</name>
    <dbReference type="NCBI Taxonomy" id="870187"/>
    <lineage>
        <taxon>Bacteria</taxon>
        <taxon>Pseudomonadati</taxon>
        <taxon>Pseudomonadota</taxon>
        <taxon>Gammaproteobacteria</taxon>
        <taxon>Thiotrichales</taxon>
        <taxon>Thiotrichaceae</taxon>
        <taxon>Thiothrix</taxon>
    </lineage>
</organism>
<evidence type="ECO:0000256" key="1">
    <source>
        <dbReference type="ARBA" id="ARBA00023211"/>
    </source>
</evidence>
<gene>
    <name evidence="4" type="ORF">Thini_2785</name>
</gene>
<dbReference type="GO" id="GO:0009432">
    <property type="term" value="P:SOS response"/>
    <property type="evidence" value="ECO:0007669"/>
    <property type="project" value="TreeGrafter"/>
</dbReference>
<dbReference type="RefSeq" id="WP_002709228.1">
    <property type="nucleotide sequence ID" value="NZ_JH651384.1"/>
</dbReference>
<evidence type="ECO:0000313" key="4">
    <source>
        <dbReference type="EMBL" id="EIJ35322.1"/>
    </source>
</evidence>
<dbReference type="InterPro" id="IPR025839">
    <property type="entry name" value="RLAN_dom"/>
</dbReference>
<feature type="domain" description="ATP-grasp" evidence="3">
    <location>
        <begin position="299"/>
        <end position="489"/>
    </location>
</feature>
<dbReference type="InterPro" id="IPR011761">
    <property type="entry name" value="ATP-grasp"/>
</dbReference>
<evidence type="ECO:0000256" key="2">
    <source>
        <dbReference type="PROSITE-ProRule" id="PRU00409"/>
    </source>
</evidence>
<reference evidence="5" key="1">
    <citation type="journal article" date="2011" name="Stand. Genomic Sci.">
        <title>Genome sequence of the filamentous, gliding Thiothrix nivea neotype strain (JP2(T)).</title>
        <authorList>
            <person name="Lapidus A."/>
            <person name="Nolan M."/>
            <person name="Lucas S."/>
            <person name="Glavina Del Rio T."/>
            <person name="Tice H."/>
            <person name="Cheng J.F."/>
            <person name="Tapia R."/>
            <person name="Han C."/>
            <person name="Goodwin L."/>
            <person name="Pitluck S."/>
            <person name="Liolios K."/>
            <person name="Pagani I."/>
            <person name="Ivanova N."/>
            <person name="Huntemann M."/>
            <person name="Mavromatis K."/>
            <person name="Mikhailova N."/>
            <person name="Pati A."/>
            <person name="Chen A."/>
            <person name="Palaniappan K."/>
            <person name="Land M."/>
            <person name="Brambilla E.M."/>
            <person name="Rohde M."/>
            <person name="Abt B."/>
            <person name="Verbarg S."/>
            <person name="Goker M."/>
            <person name="Bristow J."/>
            <person name="Eisen J.A."/>
            <person name="Markowitz V."/>
            <person name="Hugenholtz P."/>
            <person name="Kyrpides N.C."/>
            <person name="Klenk H.P."/>
            <person name="Woyke T."/>
        </authorList>
    </citation>
    <scope>NUCLEOTIDE SEQUENCE [LARGE SCALE GENOMIC DNA]</scope>
    <source>
        <strain evidence="5">ATCC 35100 / DSM 5205 / JP2</strain>
    </source>
</reference>
<sequence>MNHGVAAYMPGYLLLVDDIKHWKKSYPDYPVVAVKDYLTGENGGKRPHLHVINLCRDLSYQSLGYYASLLAEARGHRVIPSVSTLQDLARKTLYGPVLDDLDALVNKALGQKAPDVDISRFEIVLHFGKCDSETLRPLARKLYEAFRVPLLRVEFRRNGRWRISKLKAGSLDKLSYPQEQFFLQVLDKQLRQRWKTPASAKQARYDLAILYNPDEKLPPSDQKALQAFIRAAAEQGIEAELITPKDYGHLLEYDALFIRETTALNHHTYKFARKAASEGMVVIDDPDSIRRCVNKIFLSELLTTHKIPTPASLILAKGELERAEQQLGYPLVLKIPDGSFSRGMYKAATRAEMATAAAELFKHSELILAQAYTYTEFDWRIGVLNGEALYACRYFMSRGHWQIIDHNAGGKIKEGKWETLPVADAPVEVLATALKAASLIGDGLYGVDLKQTDKGVLVIEVNDNPSLEYGVEDKVLGKQLYQRIMGEFRRRLEQT</sequence>
<evidence type="ECO:0000259" key="3">
    <source>
        <dbReference type="PROSITE" id="PS50975"/>
    </source>
</evidence>
<dbReference type="InterPro" id="IPR013815">
    <property type="entry name" value="ATP_grasp_subdomain_1"/>
</dbReference>